<dbReference type="PRINTS" id="PR00119">
    <property type="entry name" value="CATATPASE"/>
</dbReference>
<keyword evidence="12 34" id="KW-0479">Metal-binding</keyword>
<dbReference type="GO" id="GO:0015677">
    <property type="term" value="P:copper ion import"/>
    <property type="evidence" value="ECO:0007669"/>
    <property type="project" value="Ensembl"/>
</dbReference>
<dbReference type="InterPro" id="IPR023214">
    <property type="entry name" value="HAD_sf"/>
</dbReference>
<evidence type="ECO:0000256" key="32">
    <source>
        <dbReference type="ARBA" id="ARBA00074950"/>
    </source>
</evidence>
<dbReference type="GO" id="GO:0032588">
    <property type="term" value="C:trans-Golgi network membrane"/>
    <property type="evidence" value="ECO:0007669"/>
    <property type="project" value="Ensembl"/>
</dbReference>
<dbReference type="NCBIfam" id="TIGR01525">
    <property type="entry name" value="ATPase-IB_hvy"/>
    <property type="match status" value="1"/>
</dbReference>
<keyword evidence="15" id="KW-0967">Endosome</keyword>
<dbReference type="CDD" id="cd00371">
    <property type="entry name" value="HMA"/>
    <property type="match status" value="7"/>
</dbReference>
<dbReference type="NCBIfam" id="TIGR01494">
    <property type="entry name" value="ATPase_P-type"/>
    <property type="match status" value="2"/>
</dbReference>
<dbReference type="FunFam" id="3.30.70.100:FF:000031">
    <property type="entry name" value="copper-transporting ATPase 1"/>
    <property type="match status" value="1"/>
</dbReference>
<comment type="catalytic activity">
    <reaction evidence="29">
        <text>Cu(+)(in) + ATP + H2O = Cu(+)(out) + ADP + phosphate + H(+)</text>
        <dbReference type="Rhea" id="RHEA:25792"/>
        <dbReference type="ChEBI" id="CHEBI:15377"/>
        <dbReference type="ChEBI" id="CHEBI:15378"/>
        <dbReference type="ChEBI" id="CHEBI:30616"/>
        <dbReference type="ChEBI" id="CHEBI:43474"/>
        <dbReference type="ChEBI" id="CHEBI:49552"/>
        <dbReference type="ChEBI" id="CHEBI:456216"/>
        <dbReference type="EC" id="7.2.2.8"/>
    </reaction>
    <physiologicalReaction direction="left-to-right" evidence="29">
        <dbReference type="Rhea" id="RHEA:25793"/>
    </physiologicalReaction>
</comment>
<evidence type="ECO:0000256" key="34">
    <source>
        <dbReference type="RuleBase" id="RU362081"/>
    </source>
</evidence>
<feature type="region of interest" description="Disordered" evidence="35">
    <location>
        <begin position="345"/>
        <end position="366"/>
    </location>
</feature>
<dbReference type="GO" id="GO:0031901">
    <property type="term" value="C:early endosome membrane"/>
    <property type="evidence" value="ECO:0007669"/>
    <property type="project" value="UniProtKB-SubCell"/>
</dbReference>
<evidence type="ECO:0000256" key="30">
    <source>
        <dbReference type="ARBA" id="ARBA00060435"/>
    </source>
</evidence>
<dbReference type="SUPFAM" id="SSF55008">
    <property type="entry name" value="HMA, heavy metal-associated domain"/>
    <property type="match status" value="6"/>
</dbReference>
<gene>
    <name evidence="37" type="primary">ATP7A</name>
</gene>
<dbReference type="GO" id="GO:0048471">
    <property type="term" value="C:perinuclear region of cytoplasm"/>
    <property type="evidence" value="ECO:0007669"/>
    <property type="project" value="Ensembl"/>
</dbReference>
<dbReference type="Gene3D" id="2.70.150.10">
    <property type="entry name" value="Calcium-transporting ATPase, cytoplasmic transduction domain A"/>
    <property type="match status" value="1"/>
</dbReference>
<dbReference type="GO" id="GO:0060003">
    <property type="term" value="P:copper ion export"/>
    <property type="evidence" value="ECO:0007669"/>
    <property type="project" value="Ensembl"/>
</dbReference>
<evidence type="ECO:0000313" key="38">
    <source>
        <dbReference type="Proteomes" id="UP000694540"/>
    </source>
</evidence>
<dbReference type="GO" id="GO:0001836">
    <property type="term" value="P:release of cytochrome c from mitochondria"/>
    <property type="evidence" value="ECO:0007669"/>
    <property type="project" value="Ensembl"/>
</dbReference>
<dbReference type="InterPro" id="IPR006122">
    <property type="entry name" value="HMA_Cu_ion-bd"/>
</dbReference>
<dbReference type="CDD" id="cd02094">
    <property type="entry name" value="P-type_ATPase_Cu-like"/>
    <property type="match status" value="1"/>
</dbReference>
<dbReference type="FunFam" id="3.30.70.100:FF:000009">
    <property type="entry name" value="ATPase copper transporting beta"/>
    <property type="match status" value="1"/>
</dbReference>
<dbReference type="Gene3D" id="3.30.70.100">
    <property type="match status" value="7"/>
</dbReference>
<evidence type="ECO:0000256" key="19">
    <source>
        <dbReference type="ARBA" id="ARBA00022967"/>
    </source>
</evidence>
<dbReference type="SUPFAM" id="SSF81653">
    <property type="entry name" value="Calcium ATPase, transduction domain A"/>
    <property type="match status" value="1"/>
</dbReference>
<evidence type="ECO:0000256" key="15">
    <source>
        <dbReference type="ARBA" id="ARBA00022753"/>
    </source>
</evidence>
<evidence type="ECO:0000256" key="35">
    <source>
        <dbReference type="SAM" id="MobiDB-lite"/>
    </source>
</evidence>
<feature type="transmembrane region" description="Helical" evidence="34">
    <location>
        <begin position="1314"/>
        <end position="1334"/>
    </location>
</feature>
<dbReference type="InterPro" id="IPR008250">
    <property type="entry name" value="ATPase_P-typ_transduc_dom_A_sf"/>
</dbReference>
<dbReference type="GO" id="GO:0010273">
    <property type="term" value="P:detoxification of copper ion"/>
    <property type="evidence" value="ECO:0007669"/>
    <property type="project" value="Ensembl"/>
</dbReference>
<name>A0A8C3VRE7_9CETA</name>
<dbReference type="GO" id="GO:0048023">
    <property type="term" value="P:positive regulation of melanin biosynthetic process"/>
    <property type="evidence" value="ECO:0007669"/>
    <property type="project" value="Ensembl"/>
</dbReference>
<evidence type="ECO:0000256" key="11">
    <source>
        <dbReference type="ARBA" id="ARBA00022692"/>
    </source>
</evidence>
<evidence type="ECO:0000256" key="20">
    <source>
        <dbReference type="ARBA" id="ARBA00022989"/>
    </source>
</evidence>
<keyword evidence="11 34" id="KW-0812">Transmembrane</keyword>
<dbReference type="Pfam" id="PF00702">
    <property type="entry name" value="Hydrolase"/>
    <property type="match status" value="1"/>
</dbReference>
<evidence type="ECO:0000256" key="9">
    <source>
        <dbReference type="ARBA" id="ARBA00022475"/>
    </source>
</evidence>
<dbReference type="GO" id="GO:0031069">
    <property type="term" value="P:hair follicle morphogenesis"/>
    <property type="evidence" value="ECO:0007669"/>
    <property type="project" value="Ensembl"/>
</dbReference>
<dbReference type="FunFam" id="3.40.1110.10:FF:000023">
    <property type="entry name" value="Copper-transporting ATPase 1, putative"/>
    <property type="match status" value="1"/>
</dbReference>
<evidence type="ECO:0000256" key="13">
    <source>
        <dbReference type="ARBA" id="ARBA00022737"/>
    </source>
</evidence>
<evidence type="ECO:0000256" key="33">
    <source>
        <dbReference type="ARBA" id="ARBA00083612"/>
    </source>
</evidence>
<evidence type="ECO:0000256" key="17">
    <source>
        <dbReference type="ARBA" id="ARBA00022840"/>
    </source>
</evidence>
<dbReference type="NCBIfam" id="TIGR00003">
    <property type="entry name" value="copper ion binding protein"/>
    <property type="match status" value="6"/>
</dbReference>
<dbReference type="SUPFAM" id="SSF56784">
    <property type="entry name" value="HAD-like"/>
    <property type="match status" value="1"/>
</dbReference>
<keyword evidence="17 34" id="KW-0067">ATP-binding</keyword>
<dbReference type="GO" id="GO:0030424">
    <property type="term" value="C:axon"/>
    <property type="evidence" value="ECO:0007669"/>
    <property type="project" value="UniProtKB-SubCell"/>
</dbReference>
<reference evidence="37" key="2">
    <citation type="submission" date="2025-09" db="UniProtKB">
        <authorList>
            <consortium name="Ensembl"/>
        </authorList>
    </citation>
    <scope>IDENTIFICATION</scope>
</reference>
<dbReference type="GO" id="GO:0005524">
    <property type="term" value="F:ATP binding"/>
    <property type="evidence" value="ECO:0007669"/>
    <property type="project" value="UniProtKB-UniRule"/>
</dbReference>
<evidence type="ECO:0000256" key="31">
    <source>
        <dbReference type="ARBA" id="ARBA00062031"/>
    </source>
</evidence>
<dbReference type="GO" id="GO:0140581">
    <property type="term" value="F:P-type monovalent copper transporter activity"/>
    <property type="evidence" value="ECO:0007669"/>
    <property type="project" value="UniProtKB-EC"/>
</dbReference>
<dbReference type="GO" id="GO:0006568">
    <property type="term" value="P:L-tryptophan metabolic process"/>
    <property type="evidence" value="ECO:0007669"/>
    <property type="project" value="Ensembl"/>
</dbReference>
<feature type="region of interest" description="Disordered" evidence="35">
    <location>
        <begin position="1402"/>
        <end position="1427"/>
    </location>
</feature>
<evidence type="ECO:0000256" key="22">
    <source>
        <dbReference type="ARBA" id="ARBA00023018"/>
    </source>
</evidence>
<dbReference type="EC" id="7.2.2.8" evidence="7"/>
<evidence type="ECO:0000256" key="6">
    <source>
        <dbReference type="ARBA" id="ARBA00006024"/>
    </source>
</evidence>
<keyword evidence="8" id="KW-0813">Transport</keyword>
<dbReference type="GO" id="GO:0006878">
    <property type="term" value="P:intracellular copper ion homeostasis"/>
    <property type="evidence" value="ECO:0007669"/>
    <property type="project" value="Ensembl"/>
</dbReference>
<keyword evidence="13" id="KW-0677">Repeat</keyword>
<feature type="transmembrane region" description="Helical" evidence="34">
    <location>
        <begin position="705"/>
        <end position="727"/>
    </location>
</feature>
<dbReference type="Gene3D" id="3.40.50.1000">
    <property type="entry name" value="HAD superfamily/HAD-like"/>
    <property type="match status" value="1"/>
</dbReference>
<dbReference type="GO" id="GO:0042414">
    <property type="term" value="P:epinephrine metabolic process"/>
    <property type="evidence" value="ECO:0007669"/>
    <property type="project" value="Ensembl"/>
</dbReference>
<keyword evidence="16" id="KW-0187">Copper transport</keyword>
<keyword evidence="38" id="KW-1185">Reference proteome</keyword>
<dbReference type="GO" id="GO:0001568">
    <property type="term" value="P:blood vessel development"/>
    <property type="evidence" value="ECO:0007669"/>
    <property type="project" value="Ensembl"/>
</dbReference>
<keyword evidence="14 34" id="KW-0547">Nucleotide-binding</keyword>
<dbReference type="GO" id="GO:0033162">
    <property type="term" value="C:melanosome membrane"/>
    <property type="evidence" value="ECO:0007669"/>
    <property type="project" value="UniProtKB-SubCell"/>
</dbReference>
<dbReference type="InterPro" id="IPR023299">
    <property type="entry name" value="ATPase_P-typ_cyto_dom_N"/>
</dbReference>
<feature type="domain" description="HMA" evidence="36">
    <location>
        <begin position="564"/>
        <end position="630"/>
    </location>
</feature>
<dbReference type="Pfam" id="PF00122">
    <property type="entry name" value="E1-E2_ATPase"/>
    <property type="match status" value="1"/>
</dbReference>
<feature type="domain" description="HMA" evidence="36">
    <location>
        <begin position="8"/>
        <end position="74"/>
    </location>
</feature>
<dbReference type="Proteomes" id="UP000694540">
    <property type="component" value="Unplaced"/>
</dbReference>
<evidence type="ECO:0000259" key="36">
    <source>
        <dbReference type="PROSITE" id="PS50846"/>
    </source>
</evidence>
<dbReference type="GO" id="GO:0001974">
    <property type="term" value="P:blood vessel remodeling"/>
    <property type="evidence" value="ECO:0007669"/>
    <property type="project" value="Ensembl"/>
</dbReference>
<evidence type="ECO:0000256" key="5">
    <source>
        <dbReference type="ARBA" id="ARBA00004651"/>
    </source>
</evidence>
<dbReference type="GO" id="GO:0048286">
    <property type="term" value="P:lung alveolus development"/>
    <property type="evidence" value="ECO:0007669"/>
    <property type="project" value="Ensembl"/>
</dbReference>
<dbReference type="PANTHER" id="PTHR46594">
    <property type="entry name" value="P-TYPE CATION-TRANSPORTING ATPASE"/>
    <property type="match status" value="1"/>
</dbReference>
<feature type="domain" description="HMA" evidence="36">
    <location>
        <begin position="488"/>
        <end position="554"/>
    </location>
</feature>
<dbReference type="PROSITE" id="PS00154">
    <property type="entry name" value="ATPASE_E1_E2"/>
    <property type="match status" value="1"/>
</dbReference>
<keyword evidence="20 34" id="KW-1133">Transmembrane helix</keyword>
<keyword evidence="19" id="KW-1278">Translocase</keyword>
<feature type="transmembrane region" description="Helical" evidence="34">
    <location>
        <begin position="940"/>
        <end position="964"/>
    </location>
</feature>
<dbReference type="FunFam" id="1.20.1110.10:FF:000022">
    <property type="entry name" value="copper-transporting ATPase 1 isoform X2"/>
    <property type="match status" value="1"/>
</dbReference>
<dbReference type="GO" id="GO:0043682">
    <property type="term" value="F:P-type divalent copper transporter activity"/>
    <property type="evidence" value="ECO:0007669"/>
    <property type="project" value="Ensembl"/>
</dbReference>
<dbReference type="GO" id="GO:0019430">
    <property type="term" value="P:removal of superoxide radicals"/>
    <property type="evidence" value="ECO:0007669"/>
    <property type="project" value="Ensembl"/>
</dbReference>
<evidence type="ECO:0000256" key="27">
    <source>
        <dbReference type="ARBA" id="ARBA00023273"/>
    </source>
</evidence>
<dbReference type="PROSITE" id="PS01047">
    <property type="entry name" value="HMA_1"/>
    <property type="match status" value="6"/>
</dbReference>
<dbReference type="GO" id="GO:0032767">
    <property type="term" value="F:copper-dependent protein binding"/>
    <property type="evidence" value="ECO:0007669"/>
    <property type="project" value="Ensembl"/>
</dbReference>
<dbReference type="FunFam" id="3.40.50.1000:FF:000230">
    <property type="entry name" value="copper-transporting ATPase 1 isoform X1"/>
    <property type="match status" value="1"/>
</dbReference>
<feature type="transmembrane region" description="Helical" evidence="34">
    <location>
        <begin position="653"/>
        <end position="673"/>
    </location>
</feature>
<dbReference type="GO" id="GO:0051402">
    <property type="term" value="P:neuron apoptotic process"/>
    <property type="evidence" value="ECO:0007669"/>
    <property type="project" value="Ensembl"/>
</dbReference>
<dbReference type="SUPFAM" id="SSF81665">
    <property type="entry name" value="Calcium ATPase, transmembrane domain M"/>
    <property type="match status" value="1"/>
</dbReference>
<dbReference type="GO" id="GO:0016532">
    <property type="term" value="F:superoxide dismutase copper chaperone activity"/>
    <property type="evidence" value="ECO:0007669"/>
    <property type="project" value="Ensembl"/>
</dbReference>
<keyword evidence="26" id="KW-0325">Glycoprotein</keyword>
<protein>
    <recommendedName>
        <fullName evidence="32">Copper-transporting ATPase 1</fullName>
        <ecNumber evidence="7">7.2.2.8</ecNumber>
    </recommendedName>
    <alternativeName>
        <fullName evidence="33">Copper pump 1</fullName>
    </alternativeName>
</protein>
<dbReference type="InterPro" id="IPR059000">
    <property type="entry name" value="ATPase_P-type_domA"/>
</dbReference>
<evidence type="ECO:0000313" key="37">
    <source>
        <dbReference type="Ensembl" id="ENSCWAP00000002367.1"/>
    </source>
</evidence>
<dbReference type="InterPro" id="IPR001757">
    <property type="entry name" value="P_typ_ATPase"/>
</dbReference>
<dbReference type="GO" id="GO:0016887">
    <property type="term" value="F:ATP hydrolysis activity"/>
    <property type="evidence" value="ECO:0007669"/>
    <property type="project" value="InterPro"/>
</dbReference>
<sequence length="1427" mass="155459">MDPSMSVNSVTICVEGMTCSSCVWTIEQHIGKLNGVHHIKVSLEEKNAAIIYDPKLHTPQTLQEAIDDMGFDAVLHNPKPLPVLTETVFLTVAASLVPPWDHIQSTLLKTKGVTDIKISPQQRTAVVTIIPSVVNADQIIELVPDLSLDTGTLEKKSGTCEDYNMAQAGEVMLKMKVEGMTCHSCTSTIEGKIGKLQGVQRIKVSLDNQEATIIYQPHLITVEEIKKQIEAVGFPAFIKKQPKYLKLGAIDIERLKNTPVKSSEGSHQRSPSYTNNSTVIFNIDGMHCKSCVSNIESALSTLQYVSSIVVSLENRSAIVKYNASLVTPETLRKAIEDISPGQYRVTSTSEIESTSNSPSSSSLQKSPLNIVSQPLTQEVVINIDGMTCNSCVQSIEGVISKKPGVKSIRISLANGKGTVEYDPLLTSPETLKEAIEDLGFDASLSDTNEPLVVIAHSPSEMPLLTSANEFHTKMMTPVHDKEETKTSSKCYIQVTGMTCASCVANIERNLRREEGIYSVLVALMAGKAEVRYNPAVIQPPMIAELIRELGFGATLMENTDEGDGVLELVVRGMTCASCVHKIESTLTKHRGIFYCSVALATNKAHIKYDPEIIGPRDIIHIIESLGFEASLVKKDRSASHLDHKREIRQWRRAFLVSLFFCIPVMGLMIYMMVIDHHLATLHHNQNMSQEEMINIHSSMFLERQILPGLSIMNLLSFLLCIPVQFFGGWHFYIQAYKALKHKTANMDVLIVLATTIAFAYSLVILLVAMYERAKVNPVTFFDTPPMLFVFIALGRWLEHVAKGKTSEALAKLISLQATEATIVTLDSDNILLSEEQVDVELVQRGDIIKVVPGGKFPVDGRVIEGHSMVDESLITGEAMPVAKKSGSTVIAGSINQNGSLLICATHVGADTTLSQIVKLVEEAQTSKAPIQQFADKLSGYFVPFIVIVSVATLLVWIIIGFVNFEIVETYFPGYNRSISRTETIIRFAFQASITVLCIACPCSLGLATPTAVMVGTGVGAQNGILIKGGEPLEMAHKVKVVVFDKTGTITHGTPVVNQVKVLVESNRISRNKILAIVGTAESNSEHPLGAAITKYCKQGLNAQHYKVLIGNREWMIRNGLVINNDVDGSMTEHERKGRTAVLVAVDDELCGLIAIADTVKPEAELAVHILKSMGLEVVLMTGDNSKTARSIASQVGITKVFAEVLPSHKVAKVKQLQEEGKRVAMVGDGINDSPALAMANVGIAIGTGTDVAIEAADVVLIRNDLLDVVASIDLSRKTVKRIRINFVFALIYNLIGIPIAAGVFMPIGLVLQPWMGSAAMAASSVSVVLSSLFLKLYRKPTYENYELHARSQMGQKSPSEISVHVGIDDTSRNSPKLGLLDRIVNYSRASINSLLSDKRSLNSVGTSEPDKHSLLVGDCREDDDSAL</sequence>
<dbReference type="GO" id="GO:0048251">
    <property type="term" value="P:elastic fiber assembly"/>
    <property type="evidence" value="ECO:0007669"/>
    <property type="project" value="Ensembl"/>
</dbReference>
<comment type="subunit">
    <text evidence="31">Monomer. Interacts with PDZD11. Interacts with ATOX1 and COMMD1. Interacts with TYRP1. Directly interacts with SOD3; this interaction is copper-dependent and is required for SOD3 activity.</text>
</comment>
<evidence type="ECO:0000256" key="29">
    <source>
        <dbReference type="ARBA" id="ARBA00052642"/>
    </source>
</evidence>
<evidence type="ECO:0000256" key="28">
    <source>
        <dbReference type="ARBA" id="ARBA00034105"/>
    </source>
</evidence>
<evidence type="ECO:0000256" key="23">
    <source>
        <dbReference type="ARBA" id="ARBA00023034"/>
    </source>
</evidence>
<dbReference type="GO" id="GO:0046034">
    <property type="term" value="P:ATP metabolic process"/>
    <property type="evidence" value="ECO:0007669"/>
    <property type="project" value="Ensembl"/>
</dbReference>
<evidence type="ECO:0000256" key="3">
    <source>
        <dbReference type="ARBA" id="ARBA00004489"/>
    </source>
</evidence>
<dbReference type="GeneTree" id="ENSGT00940000159568"/>
<dbReference type="GO" id="GO:0070050">
    <property type="term" value="P:neuron cellular homeostasis"/>
    <property type="evidence" value="ECO:0007669"/>
    <property type="project" value="Ensembl"/>
</dbReference>
<dbReference type="GO" id="GO:0014069">
    <property type="term" value="C:postsynaptic density"/>
    <property type="evidence" value="ECO:0007669"/>
    <property type="project" value="UniProtKB-SubCell"/>
</dbReference>
<feature type="transmembrane region" description="Helical" evidence="34">
    <location>
        <begin position="776"/>
        <end position="797"/>
    </location>
</feature>
<feature type="domain" description="HMA" evidence="36">
    <location>
        <begin position="171"/>
        <end position="237"/>
    </location>
</feature>
<dbReference type="GO" id="GO:0042417">
    <property type="term" value="P:dopamine metabolic process"/>
    <property type="evidence" value="ECO:0007669"/>
    <property type="project" value="Ensembl"/>
</dbReference>
<dbReference type="GO" id="GO:1903136">
    <property type="term" value="F:cuprous ion binding"/>
    <property type="evidence" value="ECO:0007669"/>
    <property type="project" value="Ensembl"/>
</dbReference>
<feature type="domain" description="HMA" evidence="36">
    <location>
        <begin position="377"/>
        <end position="443"/>
    </location>
</feature>
<keyword evidence="27" id="KW-0966">Cell projection</keyword>
<dbReference type="FunFam" id="3.30.70.100:FF:000026">
    <property type="entry name" value="ATPase copper transporting alpha"/>
    <property type="match status" value="1"/>
</dbReference>
<dbReference type="FunFam" id="2.70.150.10:FF:000002">
    <property type="entry name" value="Copper-transporting ATPase 1, putative"/>
    <property type="match status" value="1"/>
</dbReference>
<evidence type="ECO:0000256" key="16">
    <source>
        <dbReference type="ARBA" id="ARBA00022796"/>
    </source>
</evidence>
<keyword evidence="21" id="KW-0186">Copper</keyword>
<evidence type="ECO:0000256" key="7">
    <source>
        <dbReference type="ARBA" id="ARBA00012517"/>
    </source>
</evidence>
<dbReference type="PANTHER" id="PTHR46594:SF4">
    <property type="entry name" value="P-TYPE CATION-TRANSPORTING ATPASE"/>
    <property type="match status" value="1"/>
</dbReference>
<dbReference type="PROSITE" id="PS50846">
    <property type="entry name" value="HMA_2"/>
    <property type="match status" value="7"/>
</dbReference>
<feature type="transmembrane region" description="Helical" evidence="34">
    <location>
        <begin position="984"/>
        <end position="1007"/>
    </location>
</feature>
<dbReference type="GO" id="GO:0042421">
    <property type="term" value="P:norepinephrine biosynthetic process"/>
    <property type="evidence" value="ECO:0007669"/>
    <property type="project" value="Ensembl"/>
</dbReference>
<feature type="compositionally biased region" description="Low complexity" evidence="35">
    <location>
        <begin position="347"/>
        <end position="366"/>
    </location>
</feature>
<dbReference type="GO" id="GO:0043524">
    <property type="term" value="P:negative regulation of neuron apoptotic process"/>
    <property type="evidence" value="ECO:0007669"/>
    <property type="project" value="Ensembl"/>
</dbReference>
<organism evidence="37 38">
    <name type="scientific">Catagonus wagneri</name>
    <name type="common">Chacoan peccary</name>
    <dbReference type="NCBI Taxonomy" id="51154"/>
    <lineage>
        <taxon>Eukaryota</taxon>
        <taxon>Metazoa</taxon>
        <taxon>Chordata</taxon>
        <taxon>Craniata</taxon>
        <taxon>Vertebrata</taxon>
        <taxon>Euteleostomi</taxon>
        <taxon>Mammalia</taxon>
        <taxon>Eutheria</taxon>
        <taxon>Laurasiatheria</taxon>
        <taxon>Artiodactyla</taxon>
        <taxon>Suina</taxon>
        <taxon>Tayassuidae</taxon>
        <taxon>Catagonus</taxon>
    </lineage>
</organism>
<keyword evidence="22" id="KW-0770">Synapse</keyword>
<comment type="subcellular location">
    <subcellularLocation>
        <location evidence="5">Cell membrane</location>
        <topology evidence="5">Multi-pass membrane protein</topology>
    </subcellularLocation>
    <subcellularLocation>
        <location evidence="3">Cell projection</location>
        <location evidence="3">Axon</location>
    </subcellularLocation>
    <subcellularLocation>
        <location evidence="2">Cell projection</location>
        <location evidence="2">Dendrite</location>
    </subcellularLocation>
    <subcellularLocation>
        <location evidence="4">Early endosome membrane</location>
        <topology evidence="4">Multi-pass membrane protein</topology>
    </subcellularLocation>
    <subcellularLocation>
        <location evidence="1">Golgi apparatus</location>
        <location evidence="1">trans-Golgi network membrane</location>
        <topology evidence="1">Multi-pass membrane protein</topology>
    </subcellularLocation>
    <subcellularLocation>
        <location evidence="30">Melanosome membrane</location>
        <topology evidence="30">Multi-pass membrane protein</topology>
    </subcellularLocation>
    <subcellularLocation>
        <location evidence="34">Membrane</location>
    </subcellularLocation>
    <subcellularLocation>
        <location evidence="28">Postsynaptic density</location>
    </subcellularLocation>
</comment>
<feature type="domain" description="HMA" evidence="36">
    <location>
        <begin position="277"/>
        <end position="343"/>
    </location>
</feature>
<evidence type="ECO:0000256" key="8">
    <source>
        <dbReference type="ARBA" id="ARBA00022448"/>
    </source>
</evidence>
<dbReference type="InterPro" id="IPR027256">
    <property type="entry name" value="P-typ_ATPase_IB"/>
</dbReference>
<proteinExistence type="inferred from homology"/>
<evidence type="ECO:0000256" key="10">
    <source>
        <dbReference type="ARBA" id="ARBA00022553"/>
    </source>
</evidence>
<feature type="domain" description="HMA" evidence="36">
    <location>
        <begin position="85"/>
        <end position="151"/>
    </location>
</feature>
<dbReference type="GO" id="GO:0009101">
    <property type="term" value="P:glycoprotein biosynthetic process"/>
    <property type="evidence" value="ECO:0007669"/>
    <property type="project" value="Ensembl"/>
</dbReference>
<keyword evidence="23" id="KW-0333">Golgi apparatus</keyword>
<keyword evidence="24" id="KW-0406">Ion transport</keyword>
<dbReference type="GO" id="GO:0051216">
    <property type="term" value="P:cartilage development"/>
    <property type="evidence" value="ECO:0007669"/>
    <property type="project" value="Ensembl"/>
</dbReference>
<dbReference type="InterPro" id="IPR036163">
    <property type="entry name" value="HMA_dom_sf"/>
</dbReference>
<reference evidence="37" key="1">
    <citation type="submission" date="2025-08" db="UniProtKB">
        <authorList>
            <consortium name="Ensembl"/>
        </authorList>
    </citation>
    <scope>IDENTIFICATION</scope>
</reference>
<dbReference type="InterPro" id="IPR018303">
    <property type="entry name" value="ATPase_P-typ_P_site"/>
</dbReference>
<evidence type="ECO:0000256" key="14">
    <source>
        <dbReference type="ARBA" id="ARBA00022741"/>
    </source>
</evidence>
<dbReference type="GO" id="GO:0043025">
    <property type="term" value="C:neuronal cell body"/>
    <property type="evidence" value="ECO:0007669"/>
    <property type="project" value="Ensembl"/>
</dbReference>
<dbReference type="GO" id="GO:0051649">
    <property type="term" value="P:establishment of localization in cell"/>
    <property type="evidence" value="ECO:0007669"/>
    <property type="project" value="Ensembl"/>
</dbReference>
<dbReference type="GO" id="GO:0043473">
    <property type="term" value="P:pigmentation"/>
    <property type="evidence" value="ECO:0007669"/>
    <property type="project" value="Ensembl"/>
</dbReference>
<dbReference type="GO" id="GO:0005770">
    <property type="term" value="C:late endosome"/>
    <property type="evidence" value="ECO:0007669"/>
    <property type="project" value="Ensembl"/>
</dbReference>
<dbReference type="GO" id="GO:0021702">
    <property type="term" value="P:cerebellar Purkinje cell differentiation"/>
    <property type="evidence" value="ECO:0007669"/>
    <property type="project" value="Ensembl"/>
</dbReference>
<dbReference type="GO" id="GO:0042093">
    <property type="term" value="P:T-helper cell differentiation"/>
    <property type="evidence" value="ECO:0007669"/>
    <property type="project" value="Ensembl"/>
</dbReference>
<dbReference type="GO" id="GO:0016323">
    <property type="term" value="C:basolateral plasma membrane"/>
    <property type="evidence" value="ECO:0007669"/>
    <property type="project" value="Ensembl"/>
</dbReference>
<feature type="transmembrane region" description="Helical" evidence="34">
    <location>
        <begin position="1286"/>
        <end position="1308"/>
    </location>
</feature>
<dbReference type="InterPro" id="IPR006121">
    <property type="entry name" value="HMA_dom"/>
</dbReference>
<evidence type="ECO:0000256" key="24">
    <source>
        <dbReference type="ARBA" id="ARBA00023065"/>
    </source>
</evidence>
<dbReference type="InterPro" id="IPR036412">
    <property type="entry name" value="HAD-like_sf"/>
</dbReference>
<dbReference type="FunFam" id="3.30.70.100:FF:000001">
    <property type="entry name" value="ATPase copper transporting beta"/>
    <property type="match status" value="3"/>
</dbReference>
<evidence type="ECO:0000256" key="18">
    <source>
        <dbReference type="ARBA" id="ARBA00022842"/>
    </source>
</evidence>
<dbReference type="Gene3D" id="3.40.1110.10">
    <property type="entry name" value="Calcium-transporting ATPase, cytoplasmic domain N"/>
    <property type="match status" value="2"/>
</dbReference>
<dbReference type="Pfam" id="PF00403">
    <property type="entry name" value="HMA"/>
    <property type="match status" value="6"/>
</dbReference>
<evidence type="ECO:0000256" key="1">
    <source>
        <dbReference type="ARBA" id="ARBA00004166"/>
    </source>
</evidence>
<dbReference type="GO" id="GO:0042428">
    <property type="term" value="P:serotonin metabolic process"/>
    <property type="evidence" value="ECO:0007669"/>
    <property type="project" value="Ensembl"/>
</dbReference>
<keyword evidence="9" id="KW-1003">Cell membrane</keyword>
<dbReference type="GO" id="GO:0030199">
    <property type="term" value="P:collagen fibril organization"/>
    <property type="evidence" value="ECO:0007669"/>
    <property type="project" value="Ensembl"/>
</dbReference>
<dbReference type="Ensembl" id="ENSCWAT00000002581.1">
    <property type="protein sequence ID" value="ENSCWAP00000002367.1"/>
    <property type="gene ID" value="ENSCWAG00000001849.1"/>
</dbReference>
<keyword evidence="10" id="KW-0597">Phosphoprotein</keyword>
<dbReference type="GO" id="GO:0048813">
    <property type="term" value="P:dendrite morphogenesis"/>
    <property type="evidence" value="ECO:0007669"/>
    <property type="project" value="Ensembl"/>
</dbReference>
<dbReference type="NCBIfam" id="TIGR01511">
    <property type="entry name" value="ATPase-IB1_Cu"/>
    <property type="match status" value="1"/>
</dbReference>
<dbReference type="GO" id="GO:0006570">
    <property type="term" value="P:tyrosine metabolic process"/>
    <property type="evidence" value="ECO:0007669"/>
    <property type="project" value="Ensembl"/>
</dbReference>
<accession>A0A8C3VRE7</accession>
<evidence type="ECO:0000256" key="4">
    <source>
        <dbReference type="ARBA" id="ARBA00004520"/>
    </source>
</evidence>
<evidence type="ECO:0000256" key="25">
    <source>
        <dbReference type="ARBA" id="ARBA00023136"/>
    </source>
</evidence>
<evidence type="ECO:0000256" key="12">
    <source>
        <dbReference type="ARBA" id="ARBA00022723"/>
    </source>
</evidence>
<feature type="transmembrane region" description="Helical" evidence="34">
    <location>
        <begin position="748"/>
        <end position="770"/>
    </location>
</feature>
<evidence type="ECO:0000256" key="21">
    <source>
        <dbReference type="ARBA" id="ARBA00023008"/>
    </source>
</evidence>
<dbReference type="GO" id="GO:0007626">
    <property type="term" value="P:locomotory behavior"/>
    <property type="evidence" value="ECO:0007669"/>
    <property type="project" value="Ensembl"/>
</dbReference>
<dbReference type="InterPro" id="IPR017969">
    <property type="entry name" value="Heavy-metal-associated_CS"/>
</dbReference>
<dbReference type="GO" id="GO:0010468">
    <property type="term" value="P:regulation of gene expression"/>
    <property type="evidence" value="ECO:0007669"/>
    <property type="project" value="Ensembl"/>
</dbReference>
<keyword evidence="25 34" id="KW-0472">Membrane</keyword>
<comment type="similarity">
    <text evidence="6 34">Belongs to the cation transport ATPase (P-type) (TC 3.A.3) family. Type IB subfamily.</text>
</comment>
<dbReference type="GO" id="GO:0030425">
    <property type="term" value="C:dendrite"/>
    <property type="evidence" value="ECO:0007669"/>
    <property type="project" value="UniProtKB-SubCell"/>
</dbReference>
<dbReference type="GO" id="GO:0030140">
    <property type="term" value="C:trans-Golgi network transport vesicle"/>
    <property type="evidence" value="ECO:0007669"/>
    <property type="project" value="Ensembl"/>
</dbReference>
<dbReference type="InterPro" id="IPR023298">
    <property type="entry name" value="ATPase_P-typ_TM_dom_sf"/>
</dbReference>
<dbReference type="GO" id="GO:0002082">
    <property type="term" value="P:regulation of oxidative phosphorylation"/>
    <property type="evidence" value="ECO:0007669"/>
    <property type="project" value="Ensembl"/>
</dbReference>
<dbReference type="PRINTS" id="PR00942">
    <property type="entry name" value="CUATPASEI"/>
</dbReference>
<dbReference type="GO" id="GO:0021860">
    <property type="term" value="P:pyramidal neuron development"/>
    <property type="evidence" value="ECO:0007669"/>
    <property type="project" value="Ensembl"/>
</dbReference>
<evidence type="ECO:0000256" key="26">
    <source>
        <dbReference type="ARBA" id="ARBA00023180"/>
    </source>
</evidence>
<evidence type="ECO:0000256" key="2">
    <source>
        <dbReference type="ARBA" id="ARBA00004279"/>
    </source>
</evidence>
<keyword evidence="18" id="KW-0460">Magnesium</keyword>
<dbReference type="GO" id="GO:0045914">
    <property type="term" value="P:negative regulation of catecholamine metabolic process"/>
    <property type="evidence" value="ECO:0007669"/>
    <property type="project" value="Ensembl"/>
</dbReference>